<dbReference type="Gene3D" id="3.40.525.10">
    <property type="entry name" value="CRAL-TRIO lipid binding domain"/>
    <property type="match status" value="1"/>
</dbReference>
<dbReference type="EMBL" id="JALNTZ010000008">
    <property type="protein sequence ID" value="KAJ3643786.1"/>
    <property type="molecule type" value="Genomic_DNA"/>
</dbReference>
<keyword evidence="2" id="KW-1185">Reference proteome</keyword>
<gene>
    <name evidence="1" type="ORF">Zmor_026474</name>
</gene>
<organism evidence="1 2">
    <name type="scientific">Zophobas morio</name>
    <dbReference type="NCBI Taxonomy" id="2755281"/>
    <lineage>
        <taxon>Eukaryota</taxon>
        <taxon>Metazoa</taxon>
        <taxon>Ecdysozoa</taxon>
        <taxon>Arthropoda</taxon>
        <taxon>Hexapoda</taxon>
        <taxon>Insecta</taxon>
        <taxon>Pterygota</taxon>
        <taxon>Neoptera</taxon>
        <taxon>Endopterygota</taxon>
        <taxon>Coleoptera</taxon>
        <taxon>Polyphaga</taxon>
        <taxon>Cucujiformia</taxon>
        <taxon>Tenebrionidae</taxon>
        <taxon>Zophobas</taxon>
    </lineage>
</organism>
<dbReference type="Proteomes" id="UP001168821">
    <property type="component" value="Unassembled WGS sequence"/>
</dbReference>
<dbReference type="InterPro" id="IPR036865">
    <property type="entry name" value="CRAL-TRIO_dom_sf"/>
</dbReference>
<comment type="caution">
    <text evidence="1">The sequence shown here is derived from an EMBL/GenBank/DDBJ whole genome shotgun (WGS) entry which is preliminary data.</text>
</comment>
<name>A0AA38HUG3_9CUCU</name>
<evidence type="ECO:0000313" key="2">
    <source>
        <dbReference type="Proteomes" id="UP001168821"/>
    </source>
</evidence>
<dbReference type="InterPro" id="IPR036273">
    <property type="entry name" value="CRAL/TRIO_N_dom_sf"/>
</dbReference>
<proteinExistence type="predicted"/>
<protein>
    <submittedName>
        <fullName evidence="1">Uncharacterized protein</fullName>
    </submittedName>
</protein>
<reference evidence="1" key="1">
    <citation type="journal article" date="2023" name="G3 (Bethesda)">
        <title>Whole genome assemblies of Zophobas morio and Tenebrio molitor.</title>
        <authorList>
            <person name="Kaur S."/>
            <person name="Stinson S.A."/>
            <person name="diCenzo G.C."/>
        </authorList>
    </citation>
    <scope>NUCLEOTIDE SEQUENCE</scope>
    <source>
        <strain evidence="1">QUZm001</strain>
    </source>
</reference>
<accession>A0AA38HUG3</accession>
<evidence type="ECO:0000313" key="1">
    <source>
        <dbReference type="EMBL" id="KAJ3643786.1"/>
    </source>
</evidence>
<dbReference type="AlphaFoldDB" id="A0AA38HUG3"/>
<sequence>MDLFLVTKEEREKVLKQYNVTEAQVEEGVKTIKIWKEKVQHLPTNMTDDFIARLLLKNKFRIEHTKEKLDNYFRLRAQNQDLIYGLENIVPSKQFG</sequence>
<dbReference type="SUPFAM" id="SSF46938">
    <property type="entry name" value="CRAL/TRIO N-terminal domain"/>
    <property type="match status" value="1"/>
</dbReference>